<evidence type="ECO:0000313" key="2">
    <source>
        <dbReference type="EMBL" id="QHA01543.1"/>
    </source>
</evidence>
<dbReference type="PANTHER" id="PTHR30032">
    <property type="entry name" value="N-ACETYLMURAMOYL-L-ALANINE AMIDASE-RELATED"/>
    <property type="match status" value="1"/>
</dbReference>
<dbReference type="InterPro" id="IPR007253">
    <property type="entry name" value="Cell_wall-bd_2"/>
</dbReference>
<evidence type="ECO:0000313" key="3">
    <source>
        <dbReference type="Proteomes" id="UP000430508"/>
    </source>
</evidence>
<protein>
    <submittedName>
        <fullName evidence="2">Uncharacterized protein</fullName>
    </submittedName>
</protein>
<gene>
    <name evidence="2" type="ORF">GQ588_13295</name>
</gene>
<feature type="chain" id="PRO_5032425949" evidence="1">
    <location>
        <begin position="27"/>
        <end position="1072"/>
    </location>
</feature>
<organism evidence="2 3">
    <name type="scientific">Dehalobacter restrictus</name>
    <dbReference type="NCBI Taxonomy" id="55583"/>
    <lineage>
        <taxon>Bacteria</taxon>
        <taxon>Bacillati</taxon>
        <taxon>Bacillota</taxon>
        <taxon>Clostridia</taxon>
        <taxon>Eubacteriales</taxon>
        <taxon>Desulfitobacteriaceae</taxon>
        <taxon>Dehalobacter</taxon>
    </lineage>
</organism>
<feature type="signal peptide" evidence="1">
    <location>
        <begin position="1"/>
        <end position="26"/>
    </location>
</feature>
<evidence type="ECO:0000256" key="1">
    <source>
        <dbReference type="SAM" id="SignalP"/>
    </source>
</evidence>
<proteinExistence type="predicted"/>
<sequence length="1072" mass="107915">MSRTKKIAVLAIIAMVLTLMPAAMFAATTADSTRISGTDRVGTSIEITNAGWTTASTVILAPADQANLVDALAAAPLAGQENAPILLTFKGSLDAAVKAKIAALGATKVYVVGAISDAVAAEVDAMTGVTVEALKGNGRQATAAAINAKLTSPAGTFVVGYDAVPDALSVASYAAKNKFAIVLASQDGSAAGSSLVGATKYIVGGTAKVDDITGVTRISGADRFATNSAVASTLTFTYDRVYVANGVSCVDALAVAPLAAKYSAFVALASSSDVAAAATVNAKLLSTSKVIAVGGINAVSDAVKGKVAFGLNTMAISSLTVTGAKKLTVNFTQAVDTAKAVVAVKKGGVTVNIASTTFSTDKTSAVIELSGKITKGDYTVSVTGLTAEAIAKTVTAADEAVAKIDIAANAIYVNATTATAYYHVYNQYNEEITKTASLTSATSASGGVVLTASTGIATFTFAAVKVGDSVTLTLIDTASAVSVAKTLTVSDKAGANDFTIESLYNADGKTLNADSTVGDYKLVIQAKDQYGNKMGAAALAADLLVTVSDTTIASLAGYNPTTNVATFATTKINNVDTVTIALAGALKAGTTKVTLISKTTAKMATFDIVVKDGVQTDAIGLTAPDVLAVGEDAVIQVAATDKNGDAINKVAEFAATTVNVTDTAGASAAVVGAFKLNPTTNKVELVIPTANIGVVKGKATVTVMSETNKVTILQLDVKDKAVPTSFVGFTAKSKVVPNLYINGTIAISTADLIIEDQYGRTLKKSQIDAFLGTDADATVANAGKYIIAFESDNASIVVTDNLTATVTGGGFTTTDAAVNLTAAATKGSATISAKLYVGAAGTGTYGVVAGSGYDYAMGVKDKTQVVSYEVKDPGKIYDDVAAGYTKTLTLYGILSNGTKVEIPNTLYTVSSNNPTVTLAANVVDANATVGADKKDVTVTLSFIVDAHLSTVQLAKDIIVSSAPLTAVELETASAGGLTVNGNGVKGAAADVTVAKLKALVQTVDQYGAKDAGGVGANVCTMTITNITGGTVLTGGTNGTVTPTFVTPPAAGDTFDVTMVYGAKTIVFKVVAQ</sequence>
<dbReference type="Proteomes" id="UP000430508">
    <property type="component" value="Chromosome"/>
</dbReference>
<dbReference type="RefSeq" id="WP_158208564.1">
    <property type="nucleotide sequence ID" value="NZ_CP046996.1"/>
</dbReference>
<dbReference type="Pfam" id="PF04122">
    <property type="entry name" value="CW_binding_2"/>
    <property type="match status" value="3"/>
</dbReference>
<dbReference type="EMBL" id="CP046996">
    <property type="protein sequence ID" value="QHA01543.1"/>
    <property type="molecule type" value="Genomic_DNA"/>
</dbReference>
<dbReference type="PANTHER" id="PTHR30032:SF8">
    <property type="entry name" value="GERMINATION-SPECIFIC N-ACETYLMURAMOYL-L-ALANINE AMIDASE"/>
    <property type="match status" value="1"/>
</dbReference>
<dbReference type="Gene3D" id="3.40.50.12090">
    <property type="match status" value="2"/>
</dbReference>
<dbReference type="InterPro" id="IPR051922">
    <property type="entry name" value="Bact_Sporulation_Assoc"/>
</dbReference>
<reference evidence="2 3" key="1">
    <citation type="submission" date="2019-12" db="EMBL/GenBank/DDBJ databases">
        <title>Sequence classification of anaerobic respiratory reductive dehalogenases: First we see many, then we see few.</title>
        <authorList>
            <person name="Molenda O."/>
            <person name="Puentes Jacome L.A."/>
            <person name="Cao X."/>
            <person name="Nesbo C.L."/>
            <person name="Tang S."/>
            <person name="Morson N."/>
            <person name="Patron J."/>
            <person name="Lomheim L."/>
            <person name="Wishart D.S."/>
            <person name="Edwards E.A."/>
        </authorList>
    </citation>
    <scope>NUCLEOTIDE SEQUENCE [LARGE SCALE GENOMIC DNA]</scope>
    <source>
        <strain evidence="2 3">12DCA</strain>
    </source>
</reference>
<accession>A0A857DL58</accession>
<keyword evidence="1" id="KW-0732">Signal</keyword>
<dbReference type="AlphaFoldDB" id="A0A857DL58"/>
<name>A0A857DL58_9FIRM</name>